<evidence type="ECO:0000256" key="1">
    <source>
        <dbReference type="SAM" id="MobiDB-lite"/>
    </source>
</evidence>
<accession>A0A6A6LDN2</accession>
<reference evidence="2 3" key="1">
    <citation type="journal article" date="2020" name="Mol. Plant">
        <title>The Chromosome-Based Rubber Tree Genome Provides New Insights into Spurge Genome Evolution and Rubber Biosynthesis.</title>
        <authorList>
            <person name="Liu J."/>
            <person name="Shi C."/>
            <person name="Shi C.C."/>
            <person name="Li W."/>
            <person name="Zhang Q.J."/>
            <person name="Zhang Y."/>
            <person name="Li K."/>
            <person name="Lu H.F."/>
            <person name="Shi C."/>
            <person name="Zhu S.T."/>
            <person name="Xiao Z.Y."/>
            <person name="Nan H."/>
            <person name="Yue Y."/>
            <person name="Zhu X.G."/>
            <person name="Wu Y."/>
            <person name="Hong X.N."/>
            <person name="Fan G.Y."/>
            <person name="Tong Y."/>
            <person name="Zhang D."/>
            <person name="Mao C.L."/>
            <person name="Liu Y.L."/>
            <person name="Hao S.J."/>
            <person name="Liu W.Q."/>
            <person name="Lv M.Q."/>
            <person name="Zhang H.B."/>
            <person name="Liu Y."/>
            <person name="Hu-Tang G.R."/>
            <person name="Wang J.P."/>
            <person name="Wang J.H."/>
            <person name="Sun Y.H."/>
            <person name="Ni S.B."/>
            <person name="Chen W.B."/>
            <person name="Zhang X.C."/>
            <person name="Jiao Y.N."/>
            <person name="Eichler E.E."/>
            <person name="Li G.H."/>
            <person name="Liu X."/>
            <person name="Gao L.Z."/>
        </authorList>
    </citation>
    <scope>NUCLEOTIDE SEQUENCE [LARGE SCALE GENOMIC DNA]</scope>
    <source>
        <strain evidence="3">cv. GT1</strain>
        <tissue evidence="2">Leaf</tissue>
    </source>
</reference>
<organism evidence="2 3">
    <name type="scientific">Hevea brasiliensis</name>
    <name type="common">Para rubber tree</name>
    <name type="synonym">Siphonia brasiliensis</name>
    <dbReference type="NCBI Taxonomy" id="3981"/>
    <lineage>
        <taxon>Eukaryota</taxon>
        <taxon>Viridiplantae</taxon>
        <taxon>Streptophyta</taxon>
        <taxon>Embryophyta</taxon>
        <taxon>Tracheophyta</taxon>
        <taxon>Spermatophyta</taxon>
        <taxon>Magnoliopsida</taxon>
        <taxon>eudicotyledons</taxon>
        <taxon>Gunneridae</taxon>
        <taxon>Pentapetalae</taxon>
        <taxon>rosids</taxon>
        <taxon>fabids</taxon>
        <taxon>Malpighiales</taxon>
        <taxon>Euphorbiaceae</taxon>
        <taxon>Crotonoideae</taxon>
        <taxon>Micrandreae</taxon>
        <taxon>Hevea</taxon>
    </lineage>
</organism>
<dbReference type="EMBL" id="JAAGAX010000011">
    <property type="protein sequence ID" value="KAF2299124.1"/>
    <property type="molecule type" value="Genomic_DNA"/>
</dbReference>
<comment type="caution">
    <text evidence="2">The sequence shown here is derived from an EMBL/GenBank/DDBJ whole genome shotgun (WGS) entry which is preliminary data.</text>
</comment>
<dbReference type="AlphaFoldDB" id="A0A6A6LDN2"/>
<feature type="region of interest" description="Disordered" evidence="1">
    <location>
        <begin position="159"/>
        <end position="191"/>
    </location>
</feature>
<evidence type="ECO:0000313" key="3">
    <source>
        <dbReference type="Proteomes" id="UP000467840"/>
    </source>
</evidence>
<sequence length="191" mass="20873">MEMLMDILHCRFEFQPASATTVVVEAVVVAEVTAFLLSSVNHSPIPMMSRMMAPAMTSSKSLSPGRAPRNSPSTGNSTAPSSHAFDKQRDHKPKPHPPLSRMCLTKPEPLFCRVSNLRCEFTPRPPPDSPVMLPLRRGRCGSSSNSSISILRLNRLRRQYSGRRSSNTLLTTRNSPGVPTSPEGNPVAAHS</sequence>
<feature type="region of interest" description="Disordered" evidence="1">
    <location>
        <begin position="124"/>
        <end position="145"/>
    </location>
</feature>
<keyword evidence="3" id="KW-1185">Reference proteome</keyword>
<gene>
    <name evidence="2" type="ORF">GH714_030725</name>
</gene>
<proteinExistence type="predicted"/>
<feature type="region of interest" description="Disordered" evidence="1">
    <location>
        <begin position="56"/>
        <end position="102"/>
    </location>
</feature>
<feature type="compositionally biased region" description="Polar residues" evidence="1">
    <location>
        <begin position="70"/>
        <end position="81"/>
    </location>
</feature>
<evidence type="ECO:0000313" key="2">
    <source>
        <dbReference type="EMBL" id="KAF2299124.1"/>
    </source>
</evidence>
<dbReference type="Proteomes" id="UP000467840">
    <property type="component" value="Chromosome 1"/>
</dbReference>
<name>A0A6A6LDN2_HEVBR</name>
<protein>
    <submittedName>
        <fullName evidence="2">Uncharacterized protein</fullName>
    </submittedName>
</protein>
<feature type="compositionally biased region" description="Polar residues" evidence="1">
    <location>
        <begin position="162"/>
        <end position="178"/>
    </location>
</feature>